<dbReference type="UniPathway" id="UPA00088">
    <property type="reaction ID" value="UER00178"/>
</dbReference>
<proteinExistence type="inferred from homology"/>
<dbReference type="InterPro" id="IPR036441">
    <property type="entry name" value="DHquinase_II_sf"/>
</dbReference>
<dbReference type="Gene3D" id="3.40.50.9100">
    <property type="entry name" value="Dehydroquinase, class II"/>
    <property type="match status" value="1"/>
</dbReference>
<dbReference type="GO" id="GO:0003855">
    <property type="term" value="F:3-dehydroquinate dehydratase activity"/>
    <property type="evidence" value="ECO:0007669"/>
    <property type="project" value="UniProtKB-UniRule"/>
</dbReference>
<protein>
    <recommendedName>
        <fullName evidence="2">Catabolic 3-dehydroquinase</fullName>
        <shortName evidence="2">cDHQase</shortName>
        <ecNumber evidence="2">4.2.1.10</ecNumber>
    </recommendedName>
    <alternativeName>
        <fullName evidence="2">3-dehydroquinate dehydratase</fullName>
    </alternativeName>
</protein>
<dbReference type="GO" id="GO:0046279">
    <property type="term" value="P:3,4-dihydroxybenzoate biosynthetic process"/>
    <property type="evidence" value="ECO:0007669"/>
    <property type="project" value="UniProtKB-UniRule"/>
</dbReference>
<feature type="binding site" evidence="2">
    <location>
        <position position="51"/>
    </location>
    <ligand>
        <name>substrate</name>
    </ligand>
</feature>
<dbReference type="Proteomes" id="UP000078544">
    <property type="component" value="Unassembled WGS sequence"/>
</dbReference>
<keyword evidence="1 2" id="KW-0456">Lyase</keyword>
<dbReference type="EC" id="4.2.1.10" evidence="2"/>
<dbReference type="AlphaFoldDB" id="A0A166P417"/>
<feature type="binding site" evidence="2">
    <location>
        <position position="82"/>
    </location>
    <ligand>
        <name>substrate</name>
    </ligand>
</feature>
<name>A0A166P417_9HYPO</name>
<dbReference type="OrthoDB" id="8191625at2759"/>
<evidence type="ECO:0000313" key="4">
    <source>
        <dbReference type="Proteomes" id="UP000078544"/>
    </source>
</evidence>
<evidence type="ECO:0000256" key="2">
    <source>
        <dbReference type="HAMAP-Rule" id="MF_03136"/>
    </source>
</evidence>
<dbReference type="PANTHER" id="PTHR21272">
    <property type="entry name" value="CATABOLIC 3-DEHYDROQUINASE"/>
    <property type="match status" value="1"/>
</dbReference>
<feature type="binding site" evidence="2">
    <location>
        <position position="58"/>
    </location>
    <ligand>
        <name>substrate</name>
    </ligand>
</feature>
<comment type="caution">
    <text evidence="3">The sequence shown here is derived from an EMBL/GenBank/DDBJ whole genome shotgun (WGS) entry which is preliminary data.</text>
</comment>
<dbReference type="HAMAP" id="MF_00169">
    <property type="entry name" value="AroQ"/>
    <property type="match status" value="1"/>
</dbReference>
<comment type="function">
    <text evidence="2">Is involved in the catabolism of quinate. Allows the utilization of quinate as carbon source via the beta-ketoadipate pathway.</text>
</comment>
<dbReference type="SUPFAM" id="SSF52304">
    <property type="entry name" value="Type II 3-dehydroquinate dehydratase"/>
    <property type="match status" value="1"/>
</dbReference>
<feature type="binding site" evidence="2">
    <location>
        <begin position="72"/>
        <end position="73"/>
    </location>
    <ligand>
        <name>substrate</name>
    </ligand>
</feature>
<keyword evidence="4" id="KW-1185">Reference proteome</keyword>
<dbReference type="GO" id="GO:0019631">
    <property type="term" value="P:quinate catabolic process"/>
    <property type="evidence" value="ECO:0007669"/>
    <property type="project" value="TreeGrafter"/>
</dbReference>
<comment type="pathway">
    <text evidence="2">Aromatic compound metabolism; 3,4-dihydroxybenzoate biosynthesis; 3,4-dihydroxybenzoate from 3-dehydroquinate: step 1/2.</text>
</comment>
<evidence type="ECO:0000313" key="3">
    <source>
        <dbReference type="EMBL" id="KZZ94290.1"/>
    </source>
</evidence>
<comment type="caution">
    <text evidence="2">Lacks conserved residue(s) required for the propagation of feature annotation.</text>
</comment>
<comment type="subunit">
    <text evidence="2">Homododecamer. Adopts a ring-like structure, composed of an arrangement of two hexameric rings stacked on top of one another.</text>
</comment>
<sequence>MASLRTLAAAKLACTLSTFQSNHEGALVERIHDVPAQGVDMVVINAGAYTHTSVAIRDALLGVGVPFVEVHVSNVHAREDFRRRSYLSDAAVGVVCGLGTYGYEAAIEFVVRHIAAIPLASSSPSSSSPSSTVERSSA</sequence>
<gene>
    <name evidence="2" type="primary">qutE</name>
    <name evidence="3" type="ORF">AAL_05257</name>
</gene>
<accession>A0A166P417</accession>
<dbReference type="InterPro" id="IPR001874">
    <property type="entry name" value="DHquinase_II"/>
</dbReference>
<feature type="binding site" evidence="2">
    <location>
        <position position="45"/>
    </location>
    <ligand>
        <name>substrate</name>
    </ligand>
</feature>
<dbReference type="Pfam" id="PF01220">
    <property type="entry name" value="DHquinase_II"/>
    <property type="match status" value="1"/>
</dbReference>
<comment type="catalytic activity">
    <reaction evidence="2">
        <text>3-dehydroquinate = 3-dehydroshikimate + H2O</text>
        <dbReference type="Rhea" id="RHEA:21096"/>
        <dbReference type="ChEBI" id="CHEBI:15377"/>
        <dbReference type="ChEBI" id="CHEBI:16630"/>
        <dbReference type="ChEBI" id="CHEBI:32364"/>
        <dbReference type="EC" id="4.2.1.10"/>
    </reaction>
</comment>
<evidence type="ECO:0000256" key="1">
    <source>
        <dbReference type="ARBA" id="ARBA00023239"/>
    </source>
</evidence>
<dbReference type="CDD" id="cd00466">
    <property type="entry name" value="DHQase_II"/>
    <property type="match status" value="1"/>
</dbReference>
<dbReference type="EMBL" id="AZGY01000011">
    <property type="protein sequence ID" value="KZZ94290.1"/>
    <property type="molecule type" value="Genomic_DNA"/>
</dbReference>
<dbReference type="PANTHER" id="PTHR21272:SF3">
    <property type="entry name" value="CATABOLIC 3-DEHYDROQUINASE"/>
    <property type="match status" value="1"/>
</dbReference>
<feature type="active site" description="Proton donor" evidence="2">
    <location>
        <position position="71"/>
    </location>
</feature>
<comment type="similarity">
    <text evidence="2">Belongs to the type-II 3-dehydroquinase family.</text>
</comment>
<reference evidence="3 4" key="1">
    <citation type="journal article" date="2016" name="Genome Biol. Evol.">
        <title>Divergent and convergent evolution of fungal pathogenicity.</title>
        <authorList>
            <person name="Shang Y."/>
            <person name="Xiao G."/>
            <person name="Zheng P."/>
            <person name="Cen K."/>
            <person name="Zhan S."/>
            <person name="Wang C."/>
        </authorList>
    </citation>
    <scope>NUCLEOTIDE SEQUENCE [LARGE SCALE GENOMIC DNA]</scope>
    <source>
        <strain evidence="3 4">RCEF 2490</strain>
    </source>
</reference>
<organism evidence="3 4">
    <name type="scientific">Moelleriella libera RCEF 2490</name>
    <dbReference type="NCBI Taxonomy" id="1081109"/>
    <lineage>
        <taxon>Eukaryota</taxon>
        <taxon>Fungi</taxon>
        <taxon>Dikarya</taxon>
        <taxon>Ascomycota</taxon>
        <taxon>Pezizomycotina</taxon>
        <taxon>Sordariomycetes</taxon>
        <taxon>Hypocreomycetidae</taxon>
        <taxon>Hypocreales</taxon>
        <taxon>Clavicipitaceae</taxon>
        <taxon>Moelleriella</taxon>
    </lineage>
</organism>
<dbReference type="NCBIfam" id="NF003807">
    <property type="entry name" value="PRK05395.1-4"/>
    <property type="match status" value="1"/>
</dbReference>
<keyword evidence="2" id="KW-0672">Quinate metabolism</keyword>
<dbReference type="STRING" id="1081109.A0A166P417"/>